<dbReference type="CDD" id="cd05227">
    <property type="entry name" value="AR_SDR_e"/>
    <property type="match status" value="1"/>
</dbReference>
<evidence type="ECO:0000259" key="3">
    <source>
        <dbReference type="Pfam" id="PF01370"/>
    </source>
</evidence>
<evidence type="ECO:0000256" key="2">
    <source>
        <dbReference type="ARBA" id="ARBA00023445"/>
    </source>
</evidence>
<dbReference type="Pfam" id="PF01370">
    <property type="entry name" value="Epimerase"/>
    <property type="match status" value="1"/>
</dbReference>
<proteinExistence type="inferred from homology"/>
<dbReference type="PANTHER" id="PTHR10366:SF564">
    <property type="entry name" value="STEROL-4-ALPHA-CARBOXYLATE 3-DEHYDROGENASE, DECARBOXYLATING"/>
    <property type="match status" value="1"/>
</dbReference>
<dbReference type="GO" id="GO:0016616">
    <property type="term" value="F:oxidoreductase activity, acting on the CH-OH group of donors, NAD or NADP as acceptor"/>
    <property type="evidence" value="ECO:0007669"/>
    <property type="project" value="TreeGrafter"/>
</dbReference>
<feature type="domain" description="NAD-dependent epimerase/dehydratase" evidence="3">
    <location>
        <begin position="5"/>
        <end position="258"/>
    </location>
</feature>
<keyword evidence="1" id="KW-0560">Oxidoreductase</keyword>
<dbReference type="Proteomes" id="UP000305948">
    <property type="component" value="Unassembled WGS sequence"/>
</dbReference>
<dbReference type="InterPro" id="IPR001509">
    <property type="entry name" value="Epimerase_deHydtase"/>
</dbReference>
<evidence type="ECO:0000313" key="4">
    <source>
        <dbReference type="EMBL" id="TFK50138.1"/>
    </source>
</evidence>
<reference evidence="4 5" key="1">
    <citation type="journal article" date="2019" name="Nat. Ecol. Evol.">
        <title>Megaphylogeny resolves global patterns of mushroom evolution.</title>
        <authorList>
            <person name="Varga T."/>
            <person name="Krizsan K."/>
            <person name="Foldi C."/>
            <person name="Dima B."/>
            <person name="Sanchez-Garcia M."/>
            <person name="Sanchez-Ramirez S."/>
            <person name="Szollosi G.J."/>
            <person name="Szarkandi J.G."/>
            <person name="Papp V."/>
            <person name="Albert L."/>
            <person name="Andreopoulos W."/>
            <person name="Angelini C."/>
            <person name="Antonin V."/>
            <person name="Barry K.W."/>
            <person name="Bougher N.L."/>
            <person name="Buchanan P."/>
            <person name="Buyck B."/>
            <person name="Bense V."/>
            <person name="Catcheside P."/>
            <person name="Chovatia M."/>
            <person name="Cooper J."/>
            <person name="Damon W."/>
            <person name="Desjardin D."/>
            <person name="Finy P."/>
            <person name="Geml J."/>
            <person name="Haridas S."/>
            <person name="Hughes K."/>
            <person name="Justo A."/>
            <person name="Karasinski D."/>
            <person name="Kautmanova I."/>
            <person name="Kiss B."/>
            <person name="Kocsube S."/>
            <person name="Kotiranta H."/>
            <person name="LaButti K.M."/>
            <person name="Lechner B.E."/>
            <person name="Liimatainen K."/>
            <person name="Lipzen A."/>
            <person name="Lukacs Z."/>
            <person name="Mihaltcheva S."/>
            <person name="Morgado L.N."/>
            <person name="Niskanen T."/>
            <person name="Noordeloos M.E."/>
            <person name="Ohm R.A."/>
            <person name="Ortiz-Santana B."/>
            <person name="Ovrebo C."/>
            <person name="Racz N."/>
            <person name="Riley R."/>
            <person name="Savchenko A."/>
            <person name="Shiryaev A."/>
            <person name="Soop K."/>
            <person name="Spirin V."/>
            <person name="Szebenyi C."/>
            <person name="Tomsovsky M."/>
            <person name="Tulloss R.E."/>
            <person name="Uehling J."/>
            <person name="Grigoriev I.V."/>
            <person name="Vagvolgyi C."/>
            <person name="Papp T."/>
            <person name="Martin F.M."/>
            <person name="Miettinen O."/>
            <person name="Hibbett D.S."/>
            <person name="Nagy L.G."/>
        </authorList>
    </citation>
    <scope>NUCLEOTIDE SEQUENCE [LARGE SCALE GENOMIC DNA]</scope>
    <source>
        <strain evidence="4 5">OMC1185</strain>
    </source>
</reference>
<sequence>MSQRALITGVTSYIGAHIAQQLLEKGWYVRGTVRTQAKGQWLHDTFKAGDRFETVEVKDVQKKELFTEAVKGVDYVFHVASPFFLTSTDPYEDLINPAINGTLSLVSAVHEHGQGVKRVVVTSSVAAVAQPHPEDPNYVYTEADWNDAAMQIVEKEGKNVNGGLAYMASKNEAERAAWRFVEQNKAKFELAVINPVLVFGPAIHHVAKAEDLNTSVAFLYMFISGAKTTLNPQAPFNNYVDVRDVAHAHIQAAVLPEAAGERFILSAGGFSDTLIASIIKKRLPQYADKLPKEGWNEKDLKPKTEADNSKSRKVLGIDYIPLEKSVVDTIESIKQFI</sequence>
<keyword evidence="5" id="KW-1185">Reference proteome</keyword>
<dbReference type="InterPro" id="IPR050425">
    <property type="entry name" value="NAD(P)_dehydrat-like"/>
</dbReference>
<evidence type="ECO:0000313" key="5">
    <source>
        <dbReference type="Proteomes" id="UP000305948"/>
    </source>
</evidence>
<dbReference type="SUPFAM" id="SSF51735">
    <property type="entry name" value="NAD(P)-binding Rossmann-fold domains"/>
    <property type="match status" value="1"/>
</dbReference>
<protein>
    <submittedName>
        <fullName evidence="4">D-lactaldehyde dehydrogenase</fullName>
    </submittedName>
</protein>
<dbReference type="PANTHER" id="PTHR10366">
    <property type="entry name" value="NAD DEPENDENT EPIMERASE/DEHYDRATASE"/>
    <property type="match status" value="1"/>
</dbReference>
<organism evidence="4 5">
    <name type="scientific">Heliocybe sulcata</name>
    <dbReference type="NCBI Taxonomy" id="5364"/>
    <lineage>
        <taxon>Eukaryota</taxon>
        <taxon>Fungi</taxon>
        <taxon>Dikarya</taxon>
        <taxon>Basidiomycota</taxon>
        <taxon>Agaricomycotina</taxon>
        <taxon>Agaricomycetes</taxon>
        <taxon>Gloeophyllales</taxon>
        <taxon>Gloeophyllaceae</taxon>
        <taxon>Heliocybe</taxon>
    </lineage>
</organism>
<comment type="similarity">
    <text evidence="2">Belongs to the NAD(P)-dependent epimerase/dehydratase family. Dihydroflavonol-4-reductase subfamily.</text>
</comment>
<dbReference type="Gene3D" id="3.40.50.720">
    <property type="entry name" value="NAD(P)-binding Rossmann-like Domain"/>
    <property type="match status" value="1"/>
</dbReference>
<dbReference type="AlphaFoldDB" id="A0A5C3N242"/>
<accession>A0A5C3N242</accession>
<dbReference type="FunFam" id="3.40.50.720:FF:000085">
    <property type="entry name" value="Dihydroflavonol reductase"/>
    <property type="match status" value="1"/>
</dbReference>
<gene>
    <name evidence="4" type="ORF">OE88DRAFT_1809154</name>
</gene>
<dbReference type="STRING" id="5364.A0A5C3N242"/>
<dbReference type="EMBL" id="ML213514">
    <property type="protein sequence ID" value="TFK50138.1"/>
    <property type="molecule type" value="Genomic_DNA"/>
</dbReference>
<evidence type="ECO:0000256" key="1">
    <source>
        <dbReference type="ARBA" id="ARBA00023002"/>
    </source>
</evidence>
<name>A0A5C3N242_9AGAM</name>
<dbReference type="OrthoDB" id="2735536at2759"/>
<dbReference type="InterPro" id="IPR036291">
    <property type="entry name" value="NAD(P)-bd_dom_sf"/>
</dbReference>